<dbReference type="InterPro" id="IPR009836">
    <property type="entry name" value="GRDP-like"/>
</dbReference>
<gene>
    <name evidence="1" type="ORF">MGAL_10B031536</name>
</gene>
<evidence type="ECO:0000313" key="2">
    <source>
        <dbReference type="Proteomes" id="UP000596742"/>
    </source>
</evidence>
<sequence>MDSEETITVASYKSIHFGVDIIEGALNHLQFLKNINKHRSLFHAPLLRRALRRYEQFWLELAAEHNEKVLTAPLDIEWIWHCHMLSPICYEKDCKNLVGKTVNHVIVKDKERQKHLETSKKLWESKYPDTPFEINIDQNEDESPEEERDSVEMWESKLTYDVVSAAIRQSAFNYQVSLPHYHDKNFLRQAVKRYKKLLFLKVQHPGLFFVPCYDNDLIWHTHQLHPLVYKKDTERILGKMFNHDDSVNDRSSGSRLLRAESKTKQFWQEAYNESFSRNGAMYRGDPPMGQLHRLSSSDVMSFSTKRAKVKLDNIQIENLPEIIKSYKLKVQYVSNDKEGPVILNFKGLPSHWDKKKGIEFEFDTKDYNYLKFKLIHQPKRMCFSATIETAEAKFHVLPLAESNTGCDTELSETLVLNEEKNITLNFNGNIHVYDKPGPCFLFLKNGNFDRKYCIMPENIRQLWGPIPLPRLPAGQDNNCVVASHK</sequence>
<accession>A0A8B6GIG1</accession>
<dbReference type="PANTHER" id="PTHR34365:SF7">
    <property type="entry name" value="GLYCINE-RICH DOMAIN-CONTAINING PROTEIN 1"/>
    <property type="match status" value="1"/>
</dbReference>
<evidence type="ECO:0000313" key="1">
    <source>
        <dbReference type="EMBL" id="VDI64543.1"/>
    </source>
</evidence>
<comment type="caution">
    <text evidence="1">The sequence shown here is derived from an EMBL/GenBank/DDBJ whole genome shotgun (WGS) entry which is preliminary data.</text>
</comment>
<dbReference type="Proteomes" id="UP000596742">
    <property type="component" value="Unassembled WGS sequence"/>
</dbReference>
<proteinExistence type="predicted"/>
<dbReference type="AlphaFoldDB" id="A0A8B6GIG1"/>
<dbReference type="Pfam" id="PF07173">
    <property type="entry name" value="GRDP-like"/>
    <property type="match status" value="1"/>
</dbReference>
<dbReference type="EMBL" id="UYJE01008520">
    <property type="protein sequence ID" value="VDI64543.1"/>
    <property type="molecule type" value="Genomic_DNA"/>
</dbReference>
<organism evidence="1 2">
    <name type="scientific">Mytilus galloprovincialis</name>
    <name type="common">Mediterranean mussel</name>
    <dbReference type="NCBI Taxonomy" id="29158"/>
    <lineage>
        <taxon>Eukaryota</taxon>
        <taxon>Metazoa</taxon>
        <taxon>Spiralia</taxon>
        <taxon>Lophotrochozoa</taxon>
        <taxon>Mollusca</taxon>
        <taxon>Bivalvia</taxon>
        <taxon>Autobranchia</taxon>
        <taxon>Pteriomorphia</taxon>
        <taxon>Mytilida</taxon>
        <taxon>Mytiloidea</taxon>
        <taxon>Mytilidae</taxon>
        <taxon>Mytilinae</taxon>
        <taxon>Mytilus</taxon>
    </lineage>
</organism>
<name>A0A8B6GIG1_MYTGA</name>
<reference evidence="1" key="1">
    <citation type="submission" date="2018-11" db="EMBL/GenBank/DDBJ databases">
        <authorList>
            <person name="Alioto T."/>
            <person name="Alioto T."/>
        </authorList>
    </citation>
    <scope>NUCLEOTIDE SEQUENCE</scope>
</reference>
<dbReference type="OrthoDB" id="2684236at2759"/>
<dbReference type="PANTHER" id="PTHR34365">
    <property type="entry name" value="ENOLASE (DUF1399)"/>
    <property type="match status" value="1"/>
</dbReference>
<protein>
    <submittedName>
        <fullName evidence="1">Uncharacterized protein</fullName>
    </submittedName>
</protein>
<keyword evidence="2" id="KW-1185">Reference proteome</keyword>